<feature type="compositionally biased region" description="Polar residues" evidence="1">
    <location>
        <begin position="10"/>
        <end position="22"/>
    </location>
</feature>
<dbReference type="EMBL" id="VEPZ02000857">
    <property type="protein sequence ID" value="KAE8715699.1"/>
    <property type="molecule type" value="Genomic_DNA"/>
</dbReference>
<feature type="region of interest" description="Disordered" evidence="1">
    <location>
        <begin position="1"/>
        <end position="40"/>
    </location>
</feature>
<proteinExistence type="predicted"/>
<name>A0A6A3BLJ1_HIBSY</name>
<gene>
    <name evidence="2" type="ORF">F3Y22_tig00110160pilonHSYRG00152</name>
</gene>
<keyword evidence="3" id="KW-1185">Reference proteome</keyword>
<dbReference type="AlphaFoldDB" id="A0A6A3BLJ1"/>
<reference evidence="2" key="1">
    <citation type="submission" date="2019-09" db="EMBL/GenBank/DDBJ databases">
        <title>Draft genome information of white flower Hibiscus syriacus.</title>
        <authorList>
            <person name="Kim Y.-M."/>
        </authorList>
    </citation>
    <scope>NUCLEOTIDE SEQUENCE [LARGE SCALE GENOMIC DNA]</scope>
    <source>
        <strain evidence="2">YM2019G1</strain>
    </source>
</reference>
<evidence type="ECO:0000313" key="3">
    <source>
        <dbReference type="Proteomes" id="UP000436088"/>
    </source>
</evidence>
<evidence type="ECO:0000313" key="2">
    <source>
        <dbReference type="EMBL" id="KAE8715699.1"/>
    </source>
</evidence>
<organism evidence="2 3">
    <name type="scientific">Hibiscus syriacus</name>
    <name type="common">Rose of Sharon</name>
    <dbReference type="NCBI Taxonomy" id="106335"/>
    <lineage>
        <taxon>Eukaryota</taxon>
        <taxon>Viridiplantae</taxon>
        <taxon>Streptophyta</taxon>
        <taxon>Embryophyta</taxon>
        <taxon>Tracheophyta</taxon>
        <taxon>Spermatophyta</taxon>
        <taxon>Magnoliopsida</taxon>
        <taxon>eudicotyledons</taxon>
        <taxon>Gunneridae</taxon>
        <taxon>Pentapetalae</taxon>
        <taxon>rosids</taxon>
        <taxon>malvids</taxon>
        <taxon>Malvales</taxon>
        <taxon>Malvaceae</taxon>
        <taxon>Malvoideae</taxon>
        <taxon>Hibiscus</taxon>
    </lineage>
</organism>
<comment type="caution">
    <text evidence="2">The sequence shown here is derived from an EMBL/GenBank/DDBJ whole genome shotgun (WGS) entry which is preliminary data.</text>
</comment>
<dbReference type="Proteomes" id="UP000436088">
    <property type="component" value="Unassembled WGS sequence"/>
</dbReference>
<accession>A0A6A3BLJ1</accession>
<protein>
    <submittedName>
        <fullName evidence="2">Uncharacterized protein</fullName>
    </submittedName>
</protein>
<feature type="region of interest" description="Disordered" evidence="1">
    <location>
        <begin position="70"/>
        <end position="93"/>
    </location>
</feature>
<feature type="compositionally biased region" description="Acidic residues" evidence="1">
    <location>
        <begin position="70"/>
        <end position="83"/>
    </location>
</feature>
<sequence>MQEANLPVTEVTQVGETMTAAGNRNKRARQSAREEATEESTWTRTWRDTVADSPIFIGMFHSSARIEEENFESDDEEEIEDDGIPTIKVPPEEKGIRKPWRKALIIKVLGKNIA</sequence>
<evidence type="ECO:0000256" key="1">
    <source>
        <dbReference type="SAM" id="MobiDB-lite"/>
    </source>
</evidence>